<gene>
    <name evidence="1" type="ORF">CUR86_08290</name>
</gene>
<reference evidence="1" key="2">
    <citation type="submission" date="2017-11" db="EMBL/GenBank/DDBJ databases">
        <authorList>
            <person name="Das S.K."/>
        </authorList>
    </citation>
    <scope>NUCLEOTIDE SEQUENCE</scope>
    <source>
        <strain evidence="1">S4-41</strain>
    </source>
</reference>
<name>A0ABT6I432_9GAMM</name>
<protein>
    <submittedName>
        <fullName evidence="1">Uncharacterized protein</fullName>
    </submittedName>
</protein>
<organism evidence="1 2">
    <name type="scientific">Salinicola acroporae</name>
    <dbReference type="NCBI Taxonomy" id="1541440"/>
    <lineage>
        <taxon>Bacteria</taxon>
        <taxon>Pseudomonadati</taxon>
        <taxon>Pseudomonadota</taxon>
        <taxon>Gammaproteobacteria</taxon>
        <taxon>Oceanospirillales</taxon>
        <taxon>Halomonadaceae</taxon>
        <taxon>Salinicola</taxon>
    </lineage>
</organism>
<comment type="caution">
    <text evidence="1">The sequence shown here is derived from an EMBL/GenBank/DDBJ whole genome shotgun (WGS) entry which is preliminary data.</text>
</comment>
<sequence length="120" mass="13367">MIQWIGRLSRDSRSHLLVASVAVAWAVMSQMQASDAGKRLDAAQDYQQAVGYGLWYALVEEQDKAGGFEAQRNIAREKLADLRYQLGVADTRLAACQATTNMTTDDGFTGELLLRTERKR</sequence>
<dbReference type="RefSeq" id="WP_110716733.1">
    <property type="nucleotide sequence ID" value="NZ_PGFS01000001.1"/>
</dbReference>
<evidence type="ECO:0000313" key="1">
    <source>
        <dbReference type="EMBL" id="MDH4572454.1"/>
    </source>
</evidence>
<keyword evidence="2" id="KW-1185">Reference proteome</keyword>
<dbReference type="Proteomes" id="UP001162135">
    <property type="component" value="Unassembled WGS sequence"/>
</dbReference>
<evidence type="ECO:0000313" key="2">
    <source>
        <dbReference type="Proteomes" id="UP001162135"/>
    </source>
</evidence>
<reference evidence="1" key="1">
    <citation type="journal article" date="2015" name="Antonie Van Leeuwenhoek">
        <title>Comparative 16S rRNA signatures and multilocus sequence analysis for the genus Salinicola and description of Salinicola acroporae sp. nov., isolated from coral Acropora digitifera.</title>
        <authorList>
            <person name="Lepcha R.T."/>
            <person name="Poddar A."/>
            <person name="Schumann P."/>
            <person name="Das S.K."/>
        </authorList>
    </citation>
    <scope>NUCLEOTIDE SEQUENCE</scope>
    <source>
        <strain evidence="1">S4-41</strain>
    </source>
</reference>
<proteinExistence type="predicted"/>
<accession>A0ABT6I432</accession>
<dbReference type="EMBL" id="PGFS01000001">
    <property type="protein sequence ID" value="MDH4572454.1"/>
    <property type="molecule type" value="Genomic_DNA"/>
</dbReference>